<dbReference type="AlphaFoldDB" id="A0A380IW16"/>
<proteinExistence type="predicted"/>
<dbReference type="EMBL" id="UHDO01000003">
    <property type="protein sequence ID" value="SUN15241.1"/>
    <property type="molecule type" value="Genomic_DNA"/>
</dbReference>
<dbReference type="OrthoDB" id="2014935at2"/>
<name>A0A380IW16_9STAP</name>
<protein>
    <submittedName>
        <fullName evidence="1">Putative ABC transporter membrane-spanning protein</fullName>
    </submittedName>
</protein>
<sequence>MSEKFALWHMLFLQYLKRDWKKIMIWVLSVAIFSAGFVPSFKEMSKGNGLIGMFETLQNPAMISIIGPTPIETAQDYTLGAMYAHEMLLFCGLCSMIVSMLHVISHTRKEEELGLTELVRSFHVGRQANSLAAFIEILLVNVLISLLIFGIMMSFNVDTITMQGSLLFGISIGMTGIMGGSIALIMSQIMPSASSATGASLGIVGLLYILRAGTDVSNIDLSYANPLGWSYLGYPFIDNHWYPIIMATLFNMVVVIIAMILEGKRDMGASYIPELKGKAHAKKSLLSIHGLLFKINKITIISWIIAFITMGIAYGSIYGDMQNFIEGNAMIKQMFANSNDSLESSFTSTIMIIMVSLVTILPIAIVNKLFSEESKFHFSQIFPTKVTRGRLYWTTIGLALLFIIIGILAVTLSLGGTALTVMDGHVELKLIDFLAAGCNYFPAILFFTGLATLALGWAPRLGKLTYAYLGYNFAINYFGGILDLPDWFSKTALFNWLPQMPKESFEIMPFTIMTLISIILIILGYAGYRNRDLIG</sequence>
<accession>A0A380IW16</accession>
<dbReference type="RefSeq" id="WP_103298477.1">
    <property type="nucleotide sequence ID" value="NZ_SRLF01000031.1"/>
</dbReference>
<organism evidence="1 2">
    <name type="scientific">Staphylococcus petrasii</name>
    <dbReference type="NCBI Taxonomy" id="1276936"/>
    <lineage>
        <taxon>Bacteria</taxon>
        <taxon>Bacillati</taxon>
        <taxon>Bacillota</taxon>
        <taxon>Bacilli</taxon>
        <taxon>Bacillales</taxon>
        <taxon>Staphylococcaceae</taxon>
        <taxon>Staphylococcus</taxon>
    </lineage>
</organism>
<gene>
    <name evidence="1" type="ORF">NCTC13830_02718</name>
</gene>
<reference evidence="1 2" key="1">
    <citation type="submission" date="2018-06" db="EMBL/GenBank/DDBJ databases">
        <authorList>
            <consortium name="Pathogen Informatics"/>
            <person name="Doyle S."/>
        </authorList>
    </citation>
    <scope>NUCLEOTIDE SEQUENCE [LARGE SCALE GENOMIC DNA]</scope>
    <source>
        <strain evidence="1 2">NCTC13830</strain>
    </source>
</reference>
<evidence type="ECO:0000313" key="2">
    <source>
        <dbReference type="Proteomes" id="UP000254047"/>
    </source>
</evidence>
<dbReference type="Proteomes" id="UP000254047">
    <property type="component" value="Unassembled WGS sequence"/>
</dbReference>
<evidence type="ECO:0000313" key="1">
    <source>
        <dbReference type="EMBL" id="SUN15241.1"/>
    </source>
</evidence>